<dbReference type="FunFam" id="1.10.510.10:FF:000571">
    <property type="entry name" value="Maternal embryonic leucine zipper kinase"/>
    <property type="match status" value="1"/>
</dbReference>
<evidence type="ECO:0000256" key="4">
    <source>
        <dbReference type="ARBA" id="ARBA00022741"/>
    </source>
</evidence>
<feature type="active site" description="Proton acceptor" evidence="7">
    <location>
        <position position="142"/>
    </location>
</feature>
<dbReference type="InterPro" id="IPR000719">
    <property type="entry name" value="Prot_kinase_dom"/>
</dbReference>
<comment type="similarity">
    <text evidence="11">Belongs to the protein kinase superfamily.</text>
</comment>
<feature type="binding site" evidence="8 10">
    <location>
        <position position="36"/>
    </location>
    <ligand>
        <name>ATP</name>
        <dbReference type="ChEBI" id="CHEBI:30616"/>
    </ligand>
</feature>
<evidence type="ECO:0000313" key="13">
    <source>
        <dbReference type="EMBL" id="CAI2368270.1"/>
    </source>
</evidence>
<evidence type="ECO:0000256" key="2">
    <source>
        <dbReference type="ARBA" id="ARBA00022527"/>
    </source>
</evidence>
<evidence type="ECO:0000256" key="11">
    <source>
        <dbReference type="RuleBase" id="RU000304"/>
    </source>
</evidence>
<dbReference type="Proteomes" id="UP001295684">
    <property type="component" value="Unassembled WGS sequence"/>
</dbReference>
<evidence type="ECO:0000256" key="8">
    <source>
        <dbReference type="PIRSR" id="PIRSR630616-2"/>
    </source>
</evidence>
<feature type="cross-link" description="Glycyl lysine isopeptide (Lys-Gly) (interchain with G-Cter in SUMO2)" evidence="9">
    <location>
        <position position="144"/>
    </location>
</feature>
<feature type="binding site" evidence="8">
    <location>
        <begin position="97"/>
        <end position="99"/>
    </location>
    <ligand>
        <name>ATP</name>
        <dbReference type="ChEBI" id="CHEBI:30616"/>
    </ligand>
</feature>
<dbReference type="InterPro" id="IPR011009">
    <property type="entry name" value="Kinase-like_dom_sf"/>
</dbReference>
<evidence type="ECO:0000256" key="7">
    <source>
        <dbReference type="PIRSR" id="PIRSR630616-1"/>
    </source>
</evidence>
<dbReference type="SMART" id="SM00220">
    <property type="entry name" value="S_TKc"/>
    <property type="match status" value="1"/>
</dbReference>
<evidence type="ECO:0000256" key="3">
    <source>
        <dbReference type="ARBA" id="ARBA00022679"/>
    </source>
</evidence>
<organism evidence="13 14">
    <name type="scientific">Euplotes crassus</name>
    <dbReference type="NCBI Taxonomy" id="5936"/>
    <lineage>
        <taxon>Eukaryota</taxon>
        <taxon>Sar</taxon>
        <taxon>Alveolata</taxon>
        <taxon>Ciliophora</taxon>
        <taxon>Intramacronucleata</taxon>
        <taxon>Spirotrichea</taxon>
        <taxon>Hypotrichia</taxon>
        <taxon>Euplotida</taxon>
        <taxon>Euplotidae</taxon>
        <taxon>Moneuplotes</taxon>
    </lineage>
</organism>
<sequence length="472" mass="53544">MATLGDYKLLKMLGQGAFSKVFLGEHMETGKMVALKVIDKNKKDGEIDFNELAEKEIEITKEISHPNIIKLHDSSTSEYISLGQCGRHKEVNYMALEIASEGELFDLIYQTGAFNERTARFFFLQLLDALEYLQGIGVSHCDIKLNNVLLDHNFNLKLSDFGLSTKSLKNQTIKGTGEYMAPEIFMGKPYYGHTVDLFAAGVLLFGMVMGNMPFFKATLDDPYYKAIAANRKDLFWKTHLSKVDSSFTISESLVDLISLMLGYFHLERPCISEVKTHPWCLEEAATHKEVIQEFNDRFDMLRAEAETNADECIIPEDNYDQVTQEGIHRGVDSGDSDGFELTGMMDYIPEYTRKTSFCSTSDPEVLLKVLIEFCLKNTSSLILLKDQYTVKFKIGYSLFAAEAAKQKKKKTSSRPADADRKVNILVRVLKFKEQEKYCVEAVPERGDRVLFNRTFALLKTFFGGHVNCTDVE</sequence>
<dbReference type="PROSITE" id="PS50011">
    <property type="entry name" value="PROTEIN_KINASE_DOM"/>
    <property type="match status" value="1"/>
</dbReference>
<keyword evidence="2 11" id="KW-0723">Serine/threonine-protein kinase</keyword>
<dbReference type="GO" id="GO:0005524">
    <property type="term" value="F:ATP binding"/>
    <property type="evidence" value="ECO:0007669"/>
    <property type="project" value="UniProtKB-UniRule"/>
</dbReference>
<evidence type="ECO:0000256" key="6">
    <source>
        <dbReference type="ARBA" id="ARBA00022840"/>
    </source>
</evidence>
<accession>A0AAD1UJV4</accession>
<keyword evidence="14" id="KW-1185">Reference proteome</keyword>
<dbReference type="Gene3D" id="1.10.510.10">
    <property type="entry name" value="Transferase(Phosphotransferase) domain 1"/>
    <property type="match status" value="1"/>
</dbReference>
<dbReference type="InterPro" id="IPR017441">
    <property type="entry name" value="Protein_kinase_ATP_BS"/>
</dbReference>
<evidence type="ECO:0000313" key="14">
    <source>
        <dbReference type="Proteomes" id="UP001295684"/>
    </source>
</evidence>
<dbReference type="PANTHER" id="PTHR24350">
    <property type="entry name" value="SERINE/THREONINE-PROTEIN KINASE IAL-RELATED"/>
    <property type="match status" value="1"/>
</dbReference>
<dbReference type="InterPro" id="IPR008271">
    <property type="entry name" value="Ser/Thr_kinase_AS"/>
</dbReference>
<keyword evidence="5" id="KW-0418">Kinase</keyword>
<name>A0AAD1UJV4_EUPCR</name>
<keyword evidence="6 8" id="KW-0067">ATP-binding</keyword>
<feature type="binding site" evidence="8">
    <location>
        <position position="160"/>
    </location>
    <ligand>
        <name>ATP</name>
        <dbReference type="ChEBI" id="CHEBI:30616"/>
    </ligand>
</feature>
<comment type="caution">
    <text evidence="13">The sequence shown here is derived from an EMBL/GenBank/DDBJ whole genome shotgun (WGS) entry which is preliminary data.</text>
</comment>
<evidence type="ECO:0000259" key="12">
    <source>
        <dbReference type="PROSITE" id="PS50011"/>
    </source>
</evidence>
<dbReference type="SUPFAM" id="SSF56112">
    <property type="entry name" value="Protein kinase-like (PK-like)"/>
    <property type="match status" value="1"/>
</dbReference>
<dbReference type="PROSITE" id="PS00108">
    <property type="entry name" value="PROTEIN_KINASE_ST"/>
    <property type="match status" value="1"/>
</dbReference>
<feature type="domain" description="Protein kinase" evidence="12">
    <location>
        <begin position="7"/>
        <end position="280"/>
    </location>
</feature>
<protein>
    <recommendedName>
        <fullName evidence="12">Protein kinase domain-containing protein</fullName>
    </recommendedName>
</protein>
<reference evidence="13" key="1">
    <citation type="submission" date="2023-07" db="EMBL/GenBank/DDBJ databases">
        <authorList>
            <consortium name="AG Swart"/>
            <person name="Singh M."/>
            <person name="Singh A."/>
            <person name="Seah K."/>
            <person name="Emmerich C."/>
        </authorList>
    </citation>
    <scope>NUCLEOTIDE SEQUENCE</scope>
    <source>
        <strain evidence="13">DP1</strain>
    </source>
</reference>
<gene>
    <name evidence="13" type="ORF">ECRASSUSDP1_LOCUS9561</name>
</gene>
<proteinExistence type="inferred from homology"/>
<dbReference type="AlphaFoldDB" id="A0AAD1UJV4"/>
<dbReference type="Pfam" id="PF00069">
    <property type="entry name" value="Pkinase"/>
    <property type="match status" value="1"/>
</dbReference>
<comment type="subunit">
    <text evidence="1">Monomer.</text>
</comment>
<evidence type="ECO:0000256" key="5">
    <source>
        <dbReference type="ARBA" id="ARBA00022777"/>
    </source>
</evidence>
<dbReference type="GO" id="GO:0004674">
    <property type="term" value="F:protein serine/threonine kinase activity"/>
    <property type="evidence" value="ECO:0007669"/>
    <property type="project" value="UniProtKB-KW"/>
</dbReference>
<evidence type="ECO:0000256" key="1">
    <source>
        <dbReference type="ARBA" id="ARBA00011245"/>
    </source>
</evidence>
<dbReference type="PROSITE" id="PS00107">
    <property type="entry name" value="PROTEIN_KINASE_ATP"/>
    <property type="match status" value="1"/>
</dbReference>
<keyword evidence="3" id="KW-0808">Transferase</keyword>
<dbReference type="InterPro" id="IPR030616">
    <property type="entry name" value="Aur-like"/>
</dbReference>
<keyword evidence="4 8" id="KW-0547">Nucleotide-binding</keyword>
<dbReference type="EMBL" id="CAMPGE010009402">
    <property type="protein sequence ID" value="CAI2368270.1"/>
    <property type="molecule type" value="Genomic_DNA"/>
</dbReference>
<evidence type="ECO:0000256" key="9">
    <source>
        <dbReference type="PIRSR" id="PIRSR630616-3"/>
    </source>
</evidence>
<evidence type="ECO:0000256" key="10">
    <source>
        <dbReference type="PROSITE-ProRule" id="PRU10141"/>
    </source>
</evidence>